<evidence type="ECO:0000256" key="2">
    <source>
        <dbReference type="ARBA" id="ARBA00020570"/>
    </source>
</evidence>
<dbReference type="Gene3D" id="3.40.30.10">
    <property type="entry name" value="Glutaredoxin"/>
    <property type="match status" value="1"/>
</dbReference>
<evidence type="ECO:0000256" key="1">
    <source>
        <dbReference type="ARBA" id="ARBA00008987"/>
    </source>
</evidence>
<dbReference type="InterPro" id="IPR005746">
    <property type="entry name" value="Thioredoxin"/>
</dbReference>
<dbReference type="PROSITE" id="PS00194">
    <property type="entry name" value="THIOREDOXIN_1"/>
    <property type="match status" value="1"/>
</dbReference>
<name>A0A433RWA1_9BACL</name>
<proteinExistence type="inferred from homology"/>
<evidence type="ECO:0000256" key="6">
    <source>
        <dbReference type="ARBA" id="ARBA00023284"/>
    </source>
</evidence>
<dbReference type="GO" id="GO:0005829">
    <property type="term" value="C:cytosol"/>
    <property type="evidence" value="ECO:0007669"/>
    <property type="project" value="TreeGrafter"/>
</dbReference>
<organism evidence="10 11">
    <name type="scientific">Candidatus Kurthia intestinigallinarum</name>
    <dbReference type="NCBI Taxonomy" id="1562256"/>
    <lineage>
        <taxon>Bacteria</taxon>
        <taxon>Bacillati</taxon>
        <taxon>Bacillota</taxon>
        <taxon>Bacilli</taxon>
        <taxon>Bacillales</taxon>
        <taxon>Caryophanaceae</taxon>
        <taxon>Kurthia</taxon>
    </lineage>
</organism>
<dbReference type="InterPro" id="IPR036249">
    <property type="entry name" value="Thioredoxin-like_sf"/>
</dbReference>
<dbReference type="PROSITE" id="PS51352">
    <property type="entry name" value="THIOREDOXIN_2"/>
    <property type="match status" value="1"/>
</dbReference>
<keyword evidence="3" id="KW-0813">Transport</keyword>
<dbReference type="CDD" id="cd02947">
    <property type="entry name" value="TRX_family"/>
    <property type="match status" value="1"/>
</dbReference>
<keyword evidence="11" id="KW-1185">Reference proteome</keyword>
<dbReference type="InterPro" id="IPR017937">
    <property type="entry name" value="Thioredoxin_CS"/>
</dbReference>
<evidence type="ECO:0000256" key="5">
    <source>
        <dbReference type="ARBA" id="ARBA00023157"/>
    </source>
</evidence>
<feature type="disulfide bond" description="Redox-active" evidence="8">
    <location>
        <begin position="31"/>
        <end position="34"/>
    </location>
</feature>
<dbReference type="Proteomes" id="UP000288623">
    <property type="component" value="Unassembled WGS sequence"/>
</dbReference>
<dbReference type="AlphaFoldDB" id="A0A433RWA1"/>
<keyword evidence="6 8" id="KW-0676">Redox-active center</keyword>
<dbReference type="PIRSF" id="PIRSF000077">
    <property type="entry name" value="Thioredoxin"/>
    <property type="match status" value="1"/>
</dbReference>
<dbReference type="Pfam" id="PF00085">
    <property type="entry name" value="Thioredoxin"/>
    <property type="match status" value="1"/>
</dbReference>
<dbReference type="InterPro" id="IPR013766">
    <property type="entry name" value="Thioredoxin_domain"/>
</dbReference>
<sequence length="108" mass="12426">MSILHITNPQQINEQVATNKMVVLNFWATWCGPCRMFAEVLEQLDDNNDDIQVLKVNVDEHPEISEKFDVMGIPHTRVILNNSMYEPLVGHIPLEQLEPMLRSEIDGQ</sequence>
<evidence type="ECO:0000313" key="10">
    <source>
        <dbReference type="EMBL" id="RUS57555.1"/>
    </source>
</evidence>
<evidence type="ECO:0000256" key="8">
    <source>
        <dbReference type="PIRSR" id="PIRSR000077-4"/>
    </source>
</evidence>
<keyword evidence="5 8" id="KW-1015">Disulfide bond</keyword>
<evidence type="ECO:0000256" key="7">
    <source>
        <dbReference type="PIRNR" id="PIRNR000077"/>
    </source>
</evidence>
<comment type="similarity">
    <text evidence="1 7">Belongs to the thioredoxin family.</text>
</comment>
<feature type="domain" description="Thioredoxin" evidence="9">
    <location>
        <begin position="1"/>
        <end position="106"/>
    </location>
</feature>
<evidence type="ECO:0000259" key="9">
    <source>
        <dbReference type="PROSITE" id="PS51352"/>
    </source>
</evidence>
<protein>
    <recommendedName>
        <fullName evidence="2 7">Thioredoxin</fullName>
    </recommendedName>
</protein>
<dbReference type="SUPFAM" id="SSF52833">
    <property type="entry name" value="Thioredoxin-like"/>
    <property type="match status" value="1"/>
</dbReference>
<dbReference type="RefSeq" id="WP_126989887.1">
    <property type="nucleotide sequence ID" value="NZ_JTFC01000019.1"/>
</dbReference>
<dbReference type="PANTHER" id="PTHR45663:SF11">
    <property type="entry name" value="GEO12009P1"/>
    <property type="match status" value="1"/>
</dbReference>
<evidence type="ECO:0000313" key="11">
    <source>
        <dbReference type="Proteomes" id="UP000288623"/>
    </source>
</evidence>
<dbReference type="OrthoDB" id="9790390at2"/>
<dbReference type="EMBL" id="JTFC01000019">
    <property type="protein sequence ID" value="RUS57555.1"/>
    <property type="molecule type" value="Genomic_DNA"/>
</dbReference>
<reference evidence="10 11" key="1">
    <citation type="submission" date="2014-11" db="EMBL/GenBank/DDBJ databases">
        <title>Genome sequence and analysis of novel Kurthia sp.</title>
        <authorList>
            <person name="Lawson J.N."/>
            <person name="Gonzalez J.E."/>
            <person name="Rinauldi L."/>
            <person name="Xuan Z."/>
            <person name="Firman A."/>
            <person name="Shaddox L."/>
            <person name="Trudeau A."/>
            <person name="Shah S."/>
            <person name="Reiman D."/>
        </authorList>
    </citation>
    <scope>NUCLEOTIDE SEQUENCE [LARGE SCALE GENOMIC DNA]</scope>
    <source>
        <strain evidence="10 11">3B1D</strain>
    </source>
</reference>
<dbReference type="GO" id="GO:0045454">
    <property type="term" value="P:cell redox homeostasis"/>
    <property type="evidence" value="ECO:0007669"/>
    <property type="project" value="TreeGrafter"/>
</dbReference>
<comment type="caution">
    <text evidence="10">The sequence shown here is derived from an EMBL/GenBank/DDBJ whole genome shotgun (WGS) entry which is preliminary data.</text>
</comment>
<gene>
    <name evidence="10" type="ORF">QI30_05220</name>
</gene>
<dbReference type="PANTHER" id="PTHR45663">
    <property type="entry name" value="GEO12009P1"/>
    <property type="match status" value="1"/>
</dbReference>
<keyword evidence="4" id="KW-0249">Electron transport</keyword>
<dbReference type="GO" id="GO:0015035">
    <property type="term" value="F:protein-disulfide reductase activity"/>
    <property type="evidence" value="ECO:0007669"/>
    <property type="project" value="InterPro"/>
</dbReference>
<evidence type="ECO:0000256" key="4">
    <source>
        <dbReference type="ARBA" id="ARBA00022982"/>
    </source>
</evidence>
<evidence type="ECO:0000256" key="3">
    <source>
        <dbReference type="ARBA" id="ARBA00022448"/>
    </source>
</evidence>
<accession>A0A433RWA1</accession>